<evidence type="ECO:0000256" key="2">
    <source>
        <dbReference type="ARBA" id="ARBA00022786"/>
    </source>
</evidence>
<evidence type="ECO:0000313" key="5">
    <source>
        <dbReference type="Proteomes" id="UP000000305"/>
    </source>
</evidence>
<dbReference type="InterPro" id="IPR016024">
    <property type="entry name" value="ARM-type_fold"/>
</dbReference>
<dbReference type="SUPFAM" id="SSF48371">
    <property type="entry name" value="ARM repeat"/>
    <property type="match status" value="1"/>
</dbReference>
<dbReference type="EMBL" id="GL732534">
    <property type="protein sequence ID" value="EFX84499.1"/>
    <property type="molecule type" value="Genomic_DNA"/>
</dbReference>
<dbReference type="Gene3D" id="1.25.10.10">
    <property type="entry name" value="Leucine-rich Repeat Variant"/>
    <property type="match status" value="1"/>
</dbReference>
<dbReference type="OrthoDB" id="6260732at2759"/>
<name>E9G7M8_DAPPU</name>
<dbReference type="HOGENOM" id="CLU_1620679_0_0_1"/>
<dbReference type="InterPro" id="IPR057546">
    <property type="entry name" value="HEAT_GCN1"/>
</dbReference>
<evidence type="ECO:0000313" key="4">
    <source>
        <dbReference type="EMBL" id="EFX84499.1"/>
    </source>
</evidence>
<keyword evidence="2" id="KW-0833">Ubl conjugation pathway</keyword>
<organism evidence="4 5">
    <name type="scientific">Daphnia pulex</name>
    <name type="common">Water flea</name>
    <dbReference type="NCBI Taxonomy" id="6669"/>
    <lineage>
        <taxon>Eukaryota</taxon>
        <taxon>Metazoa</taxon>
        <taxon>Ecdysozoa</taxon>
        <taxon>Arthropoda</taxon>
        <taxon>Crustacea</taxon>
        <taxon>Branchiopoda</taxon>
        <taxon>Diplostraca</taxon>
        <taxon>Cladocera</taxon>
        <taxon>Anomopoda</taxon>
        <taxon>Daphniidae</taxon>
        <taxon>Daphnia</taxon>
    </lineage>
</organism>
<evidence type="ECO:0000256" key="1">
    <source>
        <dbReference type="ARBA" id="ARBA00022737"/>
    </source>
</evidence>
<dbReference type="InterPro" id="IPR011989">
    <property type="entry name" value="ARM-like"/>
</dbReference>
<dbReference type="InterPro" id="IPR039852">
    <property type="entry name" value="CAND1/CAND2"/>
</dbReference>
<dbReference type="STRING" id="6669.E9G7M8"/>
<gene>
    <name evidence="4" type="ORF">DAPPUDRAFT_99671</name>
</gene>
<dbReference type="AlphaFoldDB" id="E9G7M8"/>
<dbReference type="Pfam" id="PF23271">
    <property type="entry name" value="HEAT_GCN1"/>
    <property type="match status" value="1"/>
</dbReference>
<proteinExistence type="predicted"/>
<dbReference type="Proteomes" id="UP000000305">
    <property type="component" value="Unassembled WGS sequence"/>
</dbReference>
<reference evidence="4 5" key="1">
    <citation type="journal article" date="2011" name="Science">
        <title>The ecoresponsive genome of Daphnia pulex.</title>
        <authorList>
            <person name="Colbourne J.K."/>
            <person name="Pfrender M.E."/>
            <person name="Gilbert D."/>
            <person name="Thomas W.K."/>
            <person name="Tucker A."/>
            <person name="Oakley T.H."/>
            <person name="Tokishita S."/>
            <person name="Aerts A."/>
            <person name="Arnold G.J."/>
            <person name="Basu M.K."/>
            <person name="Bauer D.J."/>
            <person name="Caceres C.E."/>
            <person name="Carmel L."/>
            <person name="Casola C."/>
            <person name="Choi J.H."/>
            <person name="Detter J.C."/>
            <person name="Dong Q."/>
            <person name="Dusheyko S."/>
            <person name="Eads B.D."/>
            <person name="Frohlich T."/>
            <person name="Geiler-Samerotte K.A."/>
            <person name="Gerlach D."/>
            <person name="Hatcher P."/>
            <person name="Jogdeo S."/>
            <person name="Krijgsveld J."/>
            <person name="Kriventseva E.V."/>
            <person name="Kultz D."/>
            <person name="Laforsch C."/>
            <person name="Lindquist E."/>
            <person name="Lopez J."/>
            <person name="Manak J.R."/>
            <person name="Muller J."/>
            <person name="Pangilinan J."/>
            <person name="Patwardhan R.P."/>
            <person name="Pitluck S."/>
            <person name="Pritham E.J."/>
            <person name="Rechtsteiner A."/>
            <person name="Rho M."/>
            <person name="Rogozin I.B."/>
            <person name="Sakarya O."/>
            <person name="Salamov A."/>
            <person name="Schaack S."/>
            <person name="Shapiro H."/>
            <person name="Shiga Y."/>
            <person name="Skalitzky C."/>
            <person name="Smith Z."/>
            <person name="Souvorov A."/>
            <person name="Sung W."/>
            <person name="Tang Z."/>
            <person name="Tsuchiya D."/>
            <person name="Tu H."/>
            <person name="Vos H."/>
            <person name="Wang M."/>
            <person name="Wolf Y.I."/>
            <person name="Yamagata H."/>
            <person name="Yamada T."/>
            <person name="Ye Y."/>
            <person name="Shaw J.R."/>
            <person name="Andrews J."/>
            <person name="Crease T.J."/>
            <person name="Tang H."/>
            <person name="Lucas S.M."/>
            <person name="Robertson H.M."/>
            <person name="Bork P."/>
            <person name="Koonin E.V."/>
            <person name="Zdobnov E.M."/>
            <person name="Grigoriev I.V."/>
            <person name="Lynch M."/>
            <person name="Boore J.L."/>
        </authorList>
    </citation>
    <scope>NUCLEOTIDE SEQUENCE [LARGE SCALE GENOMIC DNA]</scope>
</reference>
<dbReference type="OMA" id="WMLINNI"/>
<dbReference type="GO" id="GO:0010265">
    <property type="term" value="P:SCF complex assembly"/>
    <property type="evidence" value="ECO:0007669"/>
    <property type="project" value="InterPro"/>
</dbReference>
<protein>
    <recommendedName>
        <fullName evidence="3">Stalled ribosome sensor GCN1-like HEAT repeats region domain-containing protein</fullName>
    </recommendedName>
</protein>
<dbReference type="PANTHER" id="PTHR12696">
    <property type="entry name" value="TIP120"/>
    <property type="match status" value="1"/>
</dbReference>
<keyword evidence="1" id="KW-0677">Repeat</keyword>
<keyword evidence="5" id="KW-1185">Reference proteome</keyword>
<dbReference type="KEGG" id="dpx:DAPPUDRAFT_99671"/>
<feature type="domain" description="Stalled ribosome sensor GCN1-like HEAT repeats region" evidence="3">
    <location>
        <begin position="6"/>
        <end position="104"/>
    </location>
</feature>
<accession>E9G7M8</accession>
<dbReference type="InParanoid" id="E9G7M8"/>
<dbReference type="eggNOG" id="KOG1824">
    <property type="taxonomic scope" value="Eukaryota"/>
</dbReference>
<sequence length="164" mass="18229">MSNVSYHIANLLEKMASSDKDFRFMATNDLMGELQKDSIKLDDDSERKVVKMLLCLLEDKNGEVQNLAVRCLGPLVTKVKDVQVETIVEHLCTNMSSDKEQLRDISSIGLKTVISELPLTASGMAASVCKRITGRLNTAIAKQEDVSVQLEALDILADLLYQIW</sequence>
<evidence type="ECO:0000259" key="3">
    <source>
        <dbReference type="Pfam" id="PF23271"/>
    </source>
</evidence>